<keyword evidence="7" id="KW-0418">Kinase</keyword>
<feature type="domain" description="Response regulatory" evidence="15">
    <location>
        <begin position="1265"/>
        <end position="1382"/>
    </location>
</feature>
<comment type="similarity">
    <text evidence="2">In the N-terminal section; belongs to the phytochrome family.</text>
</comment>
<evidence type="ECO:0000256" key="6">
    <source>
        <dbReference type="ARBA" id="ARBA00022679"/>
    </source>
</evidence>
<keyword evidence="12" id="KW-0175">Coiled coil</keyword>
<evidence type="ECO:0000256" key="4">
    <source>
        <dbReference type="ARBA" id="ARBA00018672"/>
    </source>
</evidence>
<protein>
    <recommendedName>
        <fullName evidence="10">Circadian input-output histidine kinase CikA</fullName>
        <ecNumber evidence="3">2.7.13.3</ecNumber>
    </recommendedName>
    <alternativeName>
        <fullName evidence="4">Stage 0 sporulation protein A homolog</fullName>
    </alternativeName>
</protein>
<proteinExistence type="inferred from homology"/>
<dbReference type="Pfam" id="PF00072">
    <property type="entry name" value="Response_reg"/>
    <property type="match status" value="1"/>
</dbReference>
<dbReference type="InterPro" id="IPR005467">
    <property type="entry name" value="His_kinase_dom"/>
</dbReference>
<keyword evidence="13" id="KW-1133">Transmembrane helix</keyword>
<dbReference type="CDD" id="cd17546">
    <property type="entry name" value="REC_hyHK_CKI1_RcsC-like"/>
    <property type="match status" value="1"/>
</dbReference>
<evidence type="ECO:0000256" key="2">
    <source>
        <dbReference type="ARBA" id="ARBA00006402"/>
    </source>
</evidence>
<evidence type="ECO:0000256" key="5">
    <source>
        <dbReference type="ARBA" id="ARBA00022553"/>
    </source>
</evidence>
<dbReference type="Pfam" id="PF02518">
    <property type="entry name" value="HATPase_c"/>
    <property type="match status" value="1"/>
</dbReference>
<dbReference type="InterPro" id="IPR003594">
    <property type="entry name" value="HATPase_dom"/>
</dbReference>
<dbReference type="Pfam" id="PF00512">
    <property type="entry name" value="HisKA"/>
    <property type="match status" value="1"/>
</dbReference>
<evidence type="ECO:0000256" key="1">
    <source>
        <dbReference type="ARBA" id="ARBA00000085"/>
    </source>
</evidence>
<feature type="transmembrane region" description="Helical" evidence="13">
    <location>
        <begin position="200"/>
        <end position="221"/>
    </location>
</feature>
<sequence>MMKLRSCMNLKPTKEEIKILIYGIIYNLVGRAIAVYTGFPGFFNVTGTIYSAYYGGACIGAIVAIFSGVCSSIFIHKDIYYLIIEFVFAIATGLLSKNNRFLNRFFSVLSLIITLSVIKAIMVTIVNVGFFNGRTGLYLPDATIDFLNSIELPQLVQSFVAALYVCFADVCIALFLIYFIRASFKRYIKRKTALRLKRALGKKATLCLAIAFVSFACPIVAQAKGMEIENHVARVYNSENGLVGGCANAIVQTSDGSMWVGTYGGLYRFNGKDFQLLDMFQTIRSVQCLYVDTEDHLWVGTNGSGVTVIDDDLNAYNIDTTRGLMSNTIHGIVEDKNSYFYIATTAGLSYVKLQNGKIFIYKEYRDIGNVLNIQRDSSGRLAALNTNGQIVVFQNGDILTRISLSDMGTSCVAYDKENNLYVGTDHECMYKYSFNGSSYDFVGEIQAAGLIYINNIYFKDNGYGYIAADSGIGIIDSSMNIAVLNPSGFDSAVEEIYEDYQGNLWFTSYRRGLLCLSKSSFIDLFSVCNEPASVANATYRKDNIFYVGTDDGLVIINLDSLESIKNEATDYYANNRVRSIAEDADGNLVIAAYGKEIKALSPSGEFFTYLEGEQITDRRARLVYPLSTGEMVISAESGLYFIKDRKIEYKMELGDSLKESEILNLLELDDGTILAGSDGDGIELIKNHKVYRVISKEEGLSAGVILRLVKDKKGDGIFVVTGSGLCYLDVAYNVREISGVPFYNNYDIYQGAKGNVFIIGGAGIYVIKYDALMENANPDSFELLDVKTGLPGSLTSNAWNCIDDEENIYLCGSTGVYKLDVNNYDIDIDKYKSKITAVDMDGTTTAITNSDEIVIPRGVKRINLTLDLNNFTPTDPYVRYYLNGIDKEKTKALSSSLSTISYFMIPYGTYDFHVEVLDDDNSVIDENVYTITKEREIYETTGFRLYFYTILVFIITFVIVSIVNGTVYMLTKKQKAEHEDIVRKLQVEKTQALEKALRMEEEANKTKSAFLANMSHEIRTPINAIIGMGTMISRESKEADTKKYARDIRNASKTLLALINDILDFSKIESGNLELVMGEYDLGIVVNDLVNMIQPKADDKKLEFIVKVNPNIPKNLYGDDVRIEQIIINILNNAVKYTHVGSVTFTMDYEMVSEDQIELKVSVSDTGIGIKEEDMEKLFSPYQRIDEMRNKKVEGTGLGMSITKSLLEKMNSSLNVSSVYGKGSTFSFTLLQSVTGTDTIGDYRENNDFGNRENDIEKFHAKDAVILVVDDVEMNLVVAKSLLKRIQIDVETASSGRDAIALAKIRKYDIIFMDAMMPGLSGEESMQIIRKECTINADTPIIVLTANAIKGAKEEYISAGFDNYLSKPIDGIQFEDMIEHYLPEDKITPVTESELAESSDSTDGTIIDLFEKEPFIDVNKGIEATGDRDTYLIVCKSFHDTAPEKLKLIKDYEHDDDIKNYTIQVHALKSSARLIGALDLSEKAFKLEMAGKNNDLDFIHANTAEVLFIYKYVYDRLHEFYEENETEEAPRVEKEAIPEEELAEAYNVLKDIVEQMDYDGACDVIETLKEYLLPQADAEKVSKLNSALQIFDWDAMEEILE</sequence>
<evidence type="ECO:0000256" key="10">
    <source>
        <dbReference type="ARBA" id="ARBA00074306"/>
    </source>
</evidence>
<reference evidence="16" key="1">
    <citation type="submission" date="2019-04" db="EMBL/GenBank/DDBJ databases">
        <title>Evolution of Biomass-Degrading Anaerobic Consortia Revealed by Metagenomics.</title>
        <authorList>
            <person name="Peng X."/>
        </authorList>
    </citation>
    <scope>NUCLEOTIDE SEQUENCE</scope>
    <source>
        <strain evidence="16">SIG311</strain>
    </source>
</reference>
<dbReference type="PANTHER" id="PTHR43047:SF72">
    <property type="entry name" value="OSMOSENSING HISTIDINE PROTEIN KINASE SLN1"/>
    <property type="match status" value="1"/>
</dbReference>
<evidence type="ECO:0000256" key="9">
    <source>
        <dbReference type="ARBA" id="ARBA00024867"/>
    </source>
</evidence>
<evidence type="ECO:0000313" key="16">
    <source>
        <dbReference type="EMBL" id="MBE5918271.1"/>
    </source>
</evidence>
<evidence type="ECO:0000256" key="7">
    <source>
        <dbReference type="ARBA" id="ARBA00022777"/>
    </source>
</evidence>
<evidence type="ECO:0000256" key="12">
    <source>
        <dbReference type="SAM" id="Coils"/>
    </source>
</evidence>
<dbReference type="EC" id="2.7.13.3" evidence="3"/>
<dbReference type="Gene3D" id="2.60.40.10">
    <property type="entry name" value="Immunoglobulins"/>
    <property type="match status" value="1"/>
</dbReference>
<feature type="domain" description="Histidine kinase" evidence="14">
    <location>
        <begin position="1013"/>
        <end position="1234"/>
    </location>
</feature>
<dbReference type="SUPFAM" id="SSF63829">
    <property type="entry name" value="Calcium-dependent phosphotriesterase"/>
    <property type="match status" value="2"/>
</dbReference>
<dbReference type="InterPro" id="IPR004358">
    <property type="entry name" value="Sig_transdc_His_kin-like_C"/>
</dbReference>
<dbReference type="InterPro" id="IPR003661">
    <property type="entry name" value="HisK_dim/P_dom"/>
</dbReference>
<dbReference type="Proteomes" id="UP000766246">
    <property type="component" value="Unassembled WGS sequence"/>
</dbReference>
<dbReference type="Gene3D" id="2.130.10.10">
    <property type="entry name" value="YVTN repeat-like/Quinoprotein amine dehydrogenase"/>
    <property type="match status" value="2"/>
</dbReference>
<accession>A0A927YPD8</accession>
<comment type="function">
    <text evidence="9">May play the central regulatory role in sporulation. It may be an element of the effector pathway responsible for the activation of sporulation genes in response to nutritional stress. Spo0A may act in concert with spo0H (a sigma factor) to control the expression of some genes that are critical to the sporulation process.</text>
</comment>
<dbReference type="InterPro" id="IPR036641">
    <property type="entry name" value="HPT_dom_sf"/>
</dbReference>
<dbReference type="InterPro" id="IPR011047">
    <property type="entry name" value="Quinoprotein_ADH-like_sf"/>
</dbReference>
<dbReference type="FunFam" id="3.30.565.10:FF:000010">
    <property type="entry name" value="Sensor histidine kinase RcsC"/>
    <property type="match status" value="1"/>
</dbReference>
<dbReference type="InterPro" id="IPR001789">
    <property type="entry name" value="Sig_transdc_resp-reg_receiver"/>
</dbReference>
<dbReference type="Gene3D" id="3.30.565.10">
    <property type="entry name" value="Histidine kinase-like ATPase, C-terminal domain"/>
    <property type="match status" value="1"/>
</dbReference>
<dbReference type="SMART" id="SM00388">
    <property type="entry name" value="HisKA"/>
    <property type="match status" value="1"/>
</dbReference>
<dbReference type="Gene3D" id="3.40.50.2300">
    <property type="match status" value="1"/>
</dbReference>
<dbReference type="EMBL" id="SVER01000001">
    <property type="protein sequence ID" value="MBE5918271.1"/>
    <property type="molecule type" value="Genomic_DNA"/>
</dbReference>
<feature type="modified residue" description="4-aspartylphosphate" evidence="11">
    <location>
        <position position="1314"/>
    </location>
</feature>
<evidence type="ECO:0000256" key="13">
    <source>
        <dbReference type="SAM" id="Phobius"/>
    </source>
</evidence>
<dbReference type="SUPFAM" id="SSF47226">
    <property type="entry name" value="Histidine-containing phosphotransfer domain, HPT domain"/>
    <property type="match status" value="1"/>
</dbReference>
<dbReference type="GO" id="GO:0009927">
    <property type="term" value="F:histidine phosphotransfer kinase activity"/>
    <property type="evidence" value="ECO:0007669"/>
    <property type="project" value="TreeGrafter"/>
</dbReference>
<dbReference type="CDD" id="cd00082">
    <property type="entry name" value="HisKA"/>
    <property type="match status" value="1"/>
</dbReference>
<evidence type="ECO:0000256" key="3">
    <source>
        <dbReference type="ARBA" id="ARBA00012438"/>
    </source>
</evidence>
<dbReference type="SUPFAM" id="SSF52172">
    <property type="entry name" value="CheY-like"/>
    <property type="match status" value="1"/>
</dbReference>
<feature type="coiled-coil region" evidence="12">
    <location>
        <begin position="975"/>
        <end position="1002"/>
    </location>
</feature>
<dbReference type="SMART" id="SM00448">
    <property type="entry name" value="REC"/>
    <property type="match status" value="1"/>
</dbReference>
<dbReference type="PANTHER" id="PTHR43047">
    <property type="entry name" value="TWO-COMPONENT HISTIDINE PROTEIN KINASE"/>
    <property type="match status" value="1"/>
</dbReference>
<feature type="transmembrane region" description="Helical" evidence="13">
    <location>
        <begin position="155"/>
        <end position="180"/>
    </location>
</feature>
<feature type="transmembrane region" description="Helical" evidence="13">
    <location>
        <begin position="51"/>
        <end position="74"/>
    </location>
</feature>
<dbReference type="InterPro" id="IPR036097">
    <property type="entry name" value="HisK_dim/P_sf"/>
</dbReference>
<keyword evidence="13" id="KW-0472">Membrane</keyword>
<evidence type="ECO:0000256" key="8">
    <source>
        <dbReference type="ARBA" id="ARBA00023012"/>
    </source>
</evidence>
<feature type="transmembrane region" description="Helical" evidence="13">
    <location>
        <begin position="108"/>
        <end position="131"/>
    </location>
</feature>
<dbReference type="Gene3D" id="1.20.120.160">
    <property type="entry name" value="HPT domain"/>
    <property type="match status" value="1"/>
</dbReference>
<name>A0A927YPD8_9FIRM</name>
<evidence type="ECO:0000256" key="11">
    <source>
        <dbReference type="PROSITE-ProRule" id="PRU00169"/>
    </source>
</evidence>
<comment type="catalytic activity">
    <reaction evidence="1">
        <text>ATP + protein L-histidine = ADP + protein N-phospho-L-histidine.</text>
        <dbReference type="EC" id="2.7.13.3"/>
    </reaction>
</comment>
<dbReference type="InterPro" id="IPR013783">
    <property type="entry name" value="Ig-like_fold"/>
</dbReference>
<dbReference type="GO" id="GO:0000155">
    <property type="term" value="F:phosphorelay sensor kinase activity"/>
    <property type="evidence" value="ECO:0007669"/>
    <property type="project" value="InterPro"/>
</dbReference>
<dbReference type="SUPFAM" id="SSF50998">
    <property type="entry name" value="Quinoprotein alcohol dehydrogenase-like"/>
    <property type="match status" value="1"/>
</dbReference>
<evidence type="ECO:0000313" key="17">
    <source>
        <dbReference type="Proteomes" id="UP000766246"/>
    </source>
</evidence>
<dbReference type="PROSITE" id="PS50110">
    <property type="entry name" value="RESPONSE_REGULATORY"/>
    <property type="match status" value="1"/>
</dbReference>
<dbReference type="SUPFAM" id="SSF55874">
    <property type="entry name" value="ATPase domain of HSP90 chaperone/DNA topoisomerase II/histidine kinase"/>
    <property type="match status" value="1"/>
</dbReference>
<feature type="transmembrane region" description="Helical" evidence="13">
    <location>
        <begin position="945"/>
        <end position="970"/>
    </location>
</feature>
<gene>
    <name evidence="16" type="ORF">E7272_00350</name>
</gene>
<dbReference type="InterPro" id="IPR015943">
    <property type="entry name" value="WD40/YVTN_repeat-like_dom_sf"/>
</dbReference>
<dbReference type="InterPro" id="IPR011006">
    <property type="entry name" value="CheY-like_superfamily"/>
</dbReference>
<dbReference type="InterPro" id="IPR011110">
    <property type="entry name" value="Reg_prop"/>
</dbReference>
<evidence type="ECO:0000259" key="15">
    <source>
        <dbReference type="PROSITE" id="PS50110"/>
    </source>
</evidence>
<feature type="transmembrane region" description="Helical" evidence="13">
    <location>
        <begin position="20"/>
        <end position="39"/>
    </location>
</feature>
<keyword evidence="13" id="KW-0812">Transmembrane</keyword>
<dbReference type="CDD" id="cd16922">
    <property type="entry name" value="HATPase_EvgS-ArcB-TorS-like"/>
    <property type="match status" value="1"/>
</dbReference>
<dbReference type="GO" id="GO:0005886">
    <property type="term" value="C:plasma membrane"/>
    <property type="evidence" value="ECO:0007669"/>
    <property type="project" value="TreeGrafter"/>
</dbReference>
<dbReference type="PROSITE" id="PS50109">
    <property type="entry name" value="HIS_KIN"/>
    <property type="match status" value="1"/>
</dbReference>
<evidence type="ECO:0000259" key="14">
    <source>
        <dbReference type="PROSITE" id="PS50109"/>
    </source>
</evidence>
<keyword evidence="8" id="KW-0902">Two-component regulatory system</keyword>
<dbReference type="Gene3D" id="1.10.287.130">
    <property type="match status" value="1"/>
</dbReference>
<keyword evidence="6" id="KW-0808">Transferase</keyword>
<dbReference type="PRINTS" id="PR00344">
    <property type="entry name" value="BCTRLSENSOR"/>
</dbReference>
<dbReference type="InterPro" id="IPR036890">
    <property type="entry name" value="HATPase_C_sf"/>
</dbReference>
<dbReference type="SUPFAM" id="SSF47384">
    <property type="entry name" value="Homodimeric domain of signal transducing histidine kinase"/>
    <property type="match status" value="1"/>
</dbReference>
<dbReference type="SMART" id="SM00387">
    <property type="entry name" value="HATPase_c"/>
    <property type="match status" value="1"/>
</dbReference>
<organism evidence="16 17">
    <name type="scientific">Pseudobutyrivibrio ruminis</name>
    <dbReference type="NCBI Taxonomy" id="46206"/>
    <lineage>
        <taxon>Bacteria</taxon>
        <taxon>Bacillati</taxon>
        <taxon>Bacillota</taxon>
        <taxon>Clostridia</taxon>
        <taxon>Lachnospirales</taxon>
        <taxon>Lachnospiraceae</taxon>
        <taxon>Pseudobutyrivibrio</taxon>
    </lineage>
</organism>
<dbReference type="Pfam" id="PF07494">
    <property type="entry name" value="Reg_prop"/>
    <property type="match status" value="1"/>
</dbReference>
<keyword evidence="5 11" id="KW-0597">Phosphoprotein</keyword>
<comment type="caution">
    <text evidence="16">The sequence shown here is derived from an EMBL/GenBank/DDBJ whole genome shotgun (WGS) entry which is preliminary data.</text>
</comment>